<organism evidence="1 2">
    <name type="scientific">Pseudoalteromonas ruthenica</name>
    <dbReference type="NCBI Taxonomy" id="151081"/>
    <lineage>
        <taxon>Bacteria</taxon>
        <taxon>Pseudomonadati</taxon>
        <taxon>Pseudomonadota</taxon>
        <taxon>Gammaproteobacteria</taxon>
        <taxon>Alteromonadales</taxon>
        <taxon>Pseudoalteromonadaceae</taxon>
        <taxon>Pseudoalteromonas</taxon>
    </lineage>
</organism>
<dbReference type="Pfam" id="PF07103">
    <property type="entry name" value="DUF1365"/>
    <property type="match status" value="1"/>
</dbReference>
<gene>
    <name evidence="1" type="ORF">TW72_07335</name>
</gene>
<evidence type="ECO:0000313" key="2">
    <source>
        <dbReference type="Proteomes" id="UP000033664"/>
    </source>
</evidence>
<dbReference type="Proteomes" id="UP000033664">
    <property type="component" value="Unassembled WGS sequence"/>
</dbReference>
<protein>
    <submittedName>
        <fullName evidence="1">Plasmid partition ParA protein</fullName>
    </submittedName>
</protein>
<dbReference type="PANTHER" id="PTHR33973:SF4">
    <property type="entry name" value="OS07G0153300 PROTEIN"/>
    <property type="match status" value="1"/>
</dbReference>
<proteinExistence type="predicted"/>
<dbReference type="eggNOG" id="COG3496">
    <property type="taxonomic scope" value="Bacteria"/>
</dbReference>
<comment type="caution">
    <text evidence="1">The sequence shown here is derived from an EMBL/GenBank/DDBJ whole genome shotgun (WGS) entry which is preliminary data.</text>
</comment>
<name>A0A0F4Q006_9GAMM</name>
<reference evidence="1 2" key="1">
    <citation type="journal article" date="2015" name="BMC Genomics">
        <title>Genome mining reveals unlocked bioactive potential of marine Gram-negative bacteria.</title>
        <authorList>
            <person name="Machado H."/>
            <person name="Sonnenschein E.C."/>
            <person name="Melchiorsen J."/>
            <person name="Gram L."/>
        </authorList>
    </citation>
    <scope>NUCLEOTIDE SEQUENCE [LARGE SCALE GENOMIC DNA]</scope>
    <source>
        <strain evidence="1 2">S3137</strain>
    </source>
</reference>
<keyword evidence="2" id="KW-1185">Reference proteome</keyword>
<dbReference type="PATRIC" id="fig|151081.8.peg.2775"/>
<accession>A0A0F4Q006</accession>
<evidence type="ECO:0000313" key="1">
    <source>
        <dbReference type="EMBL" id="KJZ00639.1"/>
    </source>
</evidence>
<dbReference type="OrthoDB" id="9778801at2"/>
<dbReference type="AlphaFoldDB" id="A0A0F4Q006"/>
<sequence>MLGDVRHRRFEPVFHGFNYPLYMMWVDTQHPEQLDGIHPLVGTHGWKVLRFNQGDYLRDEHGSLFERAVLKAQQLGVEQEIVQVHMLVQLRCCGIYFSPANFYFYRYRGDSDFSVMVAEVSNTPWNERHYYLVDLQTKVNFKKQFHVSPFMNLDMHYHWRVKAKNRAMLIHIENKRQRQKLFDATMRLQHQGLERRAFTKVLRRFPIMTLSVMRGIYWQALRLLLKRVPFYAHPGKKDG</sequence>
<dbReference type="RefSeq" id="WP_045980207.1">
    <property type="nucleotide sequence ID" value="NZ_JXXY01000015.1"/>
</dbReference>
<dbReference type="InterPro" id="IPR010775">
    <property type="entry name" value="DUF1365"/>
</dbReference>
<dbReference type="PANTHER" id="PTHR33973">
    <property type="entry name" value="OS07G0153300 PROTEIN"/>
    <property type="match status" value="1"/>
</dbReference>
<dbReference type="EMBL" id="JXXZ01000006">
    <property type="protein sequence ID" value="KJZ00639.1"/>
    <property type="molecule type" value="Genomic_DNA"/>
</dbReference>
<dbReference type="GeneID" id="58228297"/>